<protein>
    <submittedName>
        <fullName evidence="1">Uncharacterized protein</fullName>
    </submittedName>
</protein>
<dbReference type="OrthoDB" id="9913732at2"/>
<gene>
    <name evidence="1" type="ORF">SAMN04489758_1094</name>
</gene>
<organism evidence="1 2">
    <name type="scientific">Thomasclavelia cocleata</name>
    <dbReference type="NCBI Taxonomy" id="69824"/>
    <lineage>
        <taxon>Bacteria</taxon>
        <taxon>Bacillati</taxon>
        <taxon>Bacillota</taxon>
        <taxon>Erysipelotrichia</taxon>
        <taxon>Erysipelotrichales</taxon>
        <taxon>Coprobacillaceae</taxon>
        <taxon>Thomasclavelia</taxon>
    </lineage>
</organism>
<sequence>MFILGLIMFENSIYAVDAGIGCKTSRNVAEATISTPDETYTMFIVGKYTGSSDRYTYIMRLRDTASINGPVLASGGIDAGKKDTDVHYNYQYILNNTNHCHTYMKYTN</sequence>
<proteinExistence type="predicted"/>
<accession>A0A1I0E1L4</accession>
<dbReference type="GeneID" id="78288092"/>
<name>A0A1I0E1L4_9FIRM</name>
<dbReference type="EMBL" id="FOIN01000009">
    <property type="protein sequence ID" value="SET38725.1"/>
    <property type="molecule type" value="Genomic_DNA"/>
</dbReference>
<evidence type="ECO:0000313" key="1">
    <source>
        <dbReference type="EMBL" id="SET38725.1"/>
    </source>
</evidence>
<reference evidence="2" key="1">
    <citation type="submission" date="2016-10" db="EMBL/GenBank/DDBJ databases">
        <authorList>
            <person name="Varghese N."/>
            <person name="Submissions S."/>
        </authorList>
    </citation>
    <scope>NUCLEOTIDE SEQUENCE [LARGE SCALE GENOMIC DNA]</scope>
    <source>
        <strain evidence="2">DSM 1551</strain>
    </source>
</reference>
<evidence type="ECO:0000313" key="2">
    <source>
        <dbReference type="Proteomes" id="UP000198558"/>
    </source>
</evidence>
<dbReference type="Proteomes" id="UP000198558">
    <property type="component" value="Unassembled WGS sequence"/>
</dbReference>
<dbReference type="AlphaFoldDB" id="A0A1I0E1L4"/>
<keyword evidence="2" id="KW-1185">Reference proteome</keyword>
<dbReference type="RefSeq" id="WP_092353251.1">
    <property type="nucleotide sequence ID" value="NZ_CAJTPY010000005.1"/>
</dbReference>